<dbReference type="PANTHER" id="PTHR13715">
    <property type="entry name" value="RYANODINE RECEPTOR AND IP3 RECEPTOR"/>
    <property type="match status" value="1"/>
</dbReference>
<dbReference type="SUPFAM" id="SSF82109">
    <property type="entry name" value="MIR domain"/>
    <property type="match status" value="1"/>
</dbReference>
<feature type="domain" description="RIH" evidence="2">
    <location>
        <begin position="685"/>
        <end position="780"/>
    </location>
</feature>
<dbReference type="GO" id="GO:0005783">
    <property type="term" value="C:endoplasmic reticulum"/>
    <property type="evidence" value="ECO:0007669"/>
    <property type="project" value="InterPro"/>
</dbReference>
<proteinExistence type="predicted"/>
<dbReference type="InterPro" id="IPR000493">
    <property type="entry name" value="InsP3_rcpt"/>
</dbReference>
<dbReference type="PRINTS" id="PR00779">
    <property type="entry name" value="INSP3RECEPTR"/>
</dbReference>
<dbReference type="GO" id="GO:0070679">
    <property type="term" value="F:inositol 1,4,5 trisphosphate binding"/>
    <property type="evidence" value="ECO:0007669"/>
    <property type="project" value="InterPro"/>
</dbReference>
<dbReference type="Pfam" id="PF01365">
    <property type="entry name" value="RYDR_ITPR"/>
    <property type="match status" value="1"/>
</dbReference>
<dbReference type="VEuPathDB" id="FungiDB:H310_14148"/>
<dbReference type="InterPro" id="IPR015925">
    <property type="entry name" value="Ryanodine_IP3_receptor"/>
</dbReference>
<dbReference type="Proteomes" id="UP000285060">
    <property type="component" value="Unassembled WGS sequence"/>
</dbReference>
<protein>
    <recommendedName>
        <fullName evidence="2">RIH domain-containing protein</fullName>
    </recommendedName>
</protein>
<feature type="non-terminal residue" evidence="3">
    <location>
        <position position="784"/>
    </location>
</feature>
<feature type="region of interest" description="Disordered" evidence="1">
    <location>
        <begin position="71"/>
        <end position="91"/>
    </location>
</feature>
<sequence>MSGTLIVIELRVPFIVDLDKWHDNPAPNRSPPDESDYRTGCPRMTSAKRKHGEMLDRFGVDVAKSMLSQQHHRVRGEASEEPTVGRAVRGGDGMMSDGGSFRVYPDAVGFLEFGMVVSLIANDRSGVIASEGFTACEVHLERTLSTAIVDDVTQESHLVECHFKDCLFEIVPKMSYDATLAYEKATAQLHKNDPAPVHGFSNPLSEMRFKSESEKRLNAAAYTKSHGKHVDYGQVLAIGLAPGLPAAHFVLLPRFKLRRKGEPVQIQDQIVLATDDMRLFVQPSSRFNSARAPLVTASVAHSMPWRVLVYDSSDRVRSSAEKYHQDDAQGFKAGQCLRLHHLETGSWLAYDATSATLRLDRDCDASDHATVVVGADRSRSVANARVHEGGAIHWTKHVCLRHVTSGKYLALADTDADQPAMAMAQRAPDTFAFRPLTHVNLRYASLSSSVGVCGRCRKGGWRAAFLHAASPPVPLTEDASVSCPVEGVKVPNDEDAFKLESVPQTEVHDVMLLASYRRMLQQFVMFFDAKAPCPVMMSTEAFFPDVLAALEALKAFGFYDTAADARRHVLLRKHHYMELVTRMLEAPFEPWGGPFSMAYVSLFRADARPTYDPMQSNISMTLDGLDDGSTDESAVAQPPSSGPFAALSEASLKTIHQIVRAANVLLFRMFSTCEPRDASTCGRSLSVLMKMLGHGFKASFPLSYLIQQKFHLSREFQSFSKIIRDFLDLIKAHGKSYRYVQFLVVLCTANGLAVPKIQDKICDLIFVPSEGYRDAILLETRPSH</sequence>
<reference evidence="3 4" key="1">
    <citation type="submission" date="2018-08" db="EMBL/GenBank/DDBJ databases">
        <title>Aphanomyces genome sequencing and annotation.</title>
        <authorList>
            <person name="Minardi D."/>
            <person name="Oidtmann B."/>
            <person name="Van Der Giezen M."/>
            <person name="Studholme D.J."/>
        </authorList>
    </citation>
    <scope>NUCLEOTIDE SEQUENCE [LARGE SCALE GENOMIC DNA]</scope>
    <source>
        <strain evidence="3 4">NJM0002</strain>
    </source>
</reference>
<dbReference type="InterPro" id="IPR000699">
    <property type="entry name" value="RIH_dom"/>
</dbReference>
<comment type="caution">
    <text evidence="3">The sequence shown here is derived from an EMBL/GenBank/DDBJ whole genome shotgun (WGS) entry which is preliminary data.</text>
</comment>
<evidence type="ECO:0000259" key="2">
    <source>
        <dbReference type="Pfam" id="PF01365"/>
    </source>
</evidence>
<dbReference type="PANTHER" id="PTHR13715:SF99">
    <property type="entry name" value="INOSITOL 1,4,5-TRISPHOSPHATE RECEPTOR-LIKE PROTEIN A"/>
    <property type="match status" value="1"/>
</dbReference>
<dbReference type="InterPro" id="IPR036300">
    <property type="entry name" value="MIR_dom_sf"/>
</dbReference>
<dbReference type="AlphaFoldDB" id="A0A418AI24"/>
<evidence type="ECO:0000313" key="3">
    <source>
        <dbReference type="EMBL" id="RHY21626.1"/>
    </source>
</evidence>
<gene>
    <name evidence="3" type="ORF">DYB32_009759</name>
</gene>
<accession>A0A418AI24</accession>
<evidence type="ECO:0000313" key="4">
    <source>
        <dbReference type="Proteomes" id="UP000285060"/>
    </source>
</evidence>
<name>A0A418AI24_9STRA</name>
<dbReference type="GO" id="GO:0005220">
    <property type="term" value="F:inositol 1,4,5-trisphosphate-gated calcium channel activity"/>
    <property type="evidence" value="ECO:0007669"/>
    <property type="project" value="InterPro"/>
</dbReference>
<evidence type="ECO:0000256" key="1">
    <source>
        <dbReference type="SAM" id="MobiDB-lite"/>
    </source>
</evidence>
<keyword evidence="4" id="KW-1185">Reference proteome</keyword>
<organism evidence="3 4">
    <name type="scientific">Aphanomyces invadans</name>
    <dbReference type="NCBI Taxonomy" id="157072"/>
    <lineage>
        <taxon>Eukaryota</taxon>
        <taxon>Sar</taxon>
        <taxon>Stramenopiles</taxon>
        <taxon>Oomycota</taxon>
        <taxon>Saprolegniomycetes</taxon>
        <taxon>Saprolegniales</taxon>
        <taxon>Verrucalvaceae</taxon>
        <taxon>Aphanomyces</taxon>
    </lineage>
</organism>
<dbReference type="GO" id="GO:0016020">
    <property type="term" value="C:membrane"/>
    <property type="evidence" value="ECO:0007669"/>
    <property type="project" value="InterPro"/>
</dbReference>
<feature type="region of interest" description="Disordered" evidence="1">
    <location>
        <begin position="21"/>
        <end position="40"/>
    </location>
</feature>
<dbReference type="Gene3D" id="2.80.10.50">
    <property type="match status" value="3"/>
</dbReference>
<dbReference type="EMBL" id="QUSY01002331">
    <property type="protein sequence ID" value="RHY21626.1"/>
    <property type="molecule type" value="Genomic_DNA"/>
</dbReference>